<reference evidence="2" key="2">
    <citation type="journal article" date="2021" name="PeerJ">
        <title>Extensive microbial diversity within the chicken gut microbiome revealed by metagenomics and culture.</title>
        <authorList>
            <person name="Gilroy R."/>
            <person name="Ravi A."/>
            <person name="Getino M."/>
            <person name="Pursley I."/>
            <person name="Horton D.L."/>
            <person name="Alikhan N.F."/>
            <person name="Baker D."/>
            <person name="Gharbi K."/>
            <person name="Hall N."/>
            <person name="Watson M."/>
            <person name="Adriaenssens E.M."/>
            <person name="Foster-Nyarko E."/>
            <person name="Jarju S."/>
            <person name="Secka A."/>
            <person name="Antonio M."/>
            <person name="Oren A."/>
            <person name="Chaudhuri R.R."/>
            <person name="La Ragione R."/>
            <person name="Hildebrand F."/>
            <person name="Pallen M.J."/>
        </authorList>
    </citation>
    <scope>NUCLEOTIDE SEQUENCE</scope>
    <source>
        <strain evidence="2">D3-1215</strain>
    </source>
</reference>
<dbReference type="EMBL" id="JADIMR010000010">
    <property type="protein sequence ID" value="MBO8446287.1"/>
    <property type="molecule type" value="Genomic_DNA"/>
</dbReference>
<reference evidence="2" key="1">
    <citation type="submission" date="2020-10" db="EMBL/GenBank/DDBJ databases">
        <authorList>
            <person name="Gilroy R."/>
        </authorList>
    </citation>
    <scope>NUCLEOTIDE SEQUENCE</scope>
    <source>
        <strain evidence="2">D3-1215</strain>
    </source>
</reference>
<accession>A0A9D9EFF0</accession>
<dbReference type="Gene3D" id="2.40.128.280">
    <property type="match status" value="1"/>
</dbReference>
<dbReference type="Pfam" id="PF12702">
    <property type="entry name" value="Lipocalin_3"/>
    <property type="match status" value="1"/>
</dbReference>
<organism evidence="2 3">
    <name type="scientific">Candidatus Enterocola intestinipullorum</name>
    <dbReference type="NCBI Taxonomy" id="2840783"/>
    <lineage>
        <taxon>Bacteria</taxon>
        <taxon>Pseudomonadati</taxon>
        <taxon>Bacteroidota</taxon>
        <taxon>Bacteroidia</taxon>
        <taxon>Bacteroidales</taxon>
        <taxon>Candidatus Enterocola</taxon>
    </lineage>
</organism>
<proteinExistence type="predicted"/>
<evidence type="ECO:0000313" key="3">
    <source>
        <dbReference type="Proteomes" id="UP000823637"/>
    </source>
</evidence>
<evidence type="ECO:0000313" key="2">
    <source>
        <dbReference type="EMBL" id="MBO8446287.1"/>
    </source>
</evidence>
<sequence>MLLTQACSNCNESLLQGCWTQPVPGISEMEQGICFYEGGKAGSVNMHTLRYETWSIEDSCLILTGHSLGNGQTIAFSDTFSITVLTEDSLVLQKGDFLSSYHKRTEGNSGCGVVAGAYVDSVEIDVAGTLVIGHELREFTPLEDTAAYWIVDSTGKLYRMYDSVTGGVKNGVPAYVEMRVVDKGKSCDGYSIDYKSVYSVCSVDTICLQ</sequence>
<evidence type="ECO:0000259" key="1">
    <source>
        <dbReference type="Pfam" id="PF12702"/>
    </source>
</evidence>
<dbReference type="InterPro" id="IPR024311">
    <property type="entry name" value="Lipocalin-like"/>
</dbReference>
<dbReference type="Proteomes" id="UP000823637">
    <property type="component" value="Unassembled WGS sequence"/>
</dbReference>
<feature type="domain" description="Lipocalin-like" evidence="1">
    <location>
        <begin position="12"/>
        <end position="103"/>
    </location>
</feature>
<gene>
    <name evidence="2" type="ORF">IAC32_00870</name>
</gene>
<dbReference type="AlphaFoldDB" id="A0A9D9EFF0"/>
<protein>
    <submittedName>
        <fullName evidence="2">Lipocalin family protein</fullName>
    </submittedName>
</protein>
<name>A0A9D9EFF0_9BACT</name>
<comment type="caution">
    <text evidence="2">The sequence shown here is derived from an EMBL/GenBank/DDBJ whole genome shotgun (WGS) entry which is preliminary data.</text>
</comment>